<keyword evidence="1" id="KW-0732">Signal</keyword>
<reference evidence="2 3" key="1">
    <citation type="submission" date="2018-02" db="EMBL/GenBank/DDBJ databases">
        <title>Subsurface microbial communities from deep shales in Ohio and West Virginia, USA.</title>
        <authorList>
            <person name="Wrighton K."/>
        </authorList>
    </citation>
    <scope>NUCLEOTIDE SEQUENCE [LARGE SCALE GENOMIC DNA]</scope>
    <source>
        <strain evidence="2 3">OWC-G53F</strain>
    </source>
</reference>
<keyword evidence="3" id="KW-1185">Reference proteome</keyword>
<dbReference type="RefSeq" id="WP_104424765.1">
    <property type="nucleotide sequence ID" value="NZ_PTIY01000013.1"/>
</dbReference>
<sequence>MKNHLLILTGFILFSATASALEKTAAAPNDQVHQRTQQSAPFALDQTLETFTKTVHGGVQHVIAKSADNAGQIKLVQTHLLKIANEFRKGDFSATERIHGAGMPGLAQLKKAETNDIKFEYEALPNGAQIHYSTEYPRFVEALHEWFDAQKSEHGNDEIPAHSRHHSSPAE</sequence>
<proteinExistence type="predicted"/>
<evidence type="ECO:0000313" key="2">
    <source>
        <dbReference type="EMBL" id="PPK67730.1"/>
    </source>
</evidence>
<dbReference type="AlphaFoldDB" id="A0A2S6GR96"/>
<feature type="chain" id="PRO_5015628203" description="Aspartate carbamoyltransferase" evidence="1">
    <location>
        <begin position="21"/>
        <end position="171"/>
    </location>
</feature>
<gene>
    <name evidence="2" type="ORF">B0F88_11370</name>
</gene>
<comment type="caution">
    <text evidence="2">The sequence shown here is derived from an EMBL/GenBank/DDBJ whole genome shotgun (WGS) entry which is preliminary data.</text>
</comment>
<evidence type="ECO:0008006" key="4">
    <source>
        <dbReference type="Google" id="ProtNLM"/>
    </source>
</evidence>
<evidence type="ECO:0000256" key="1">
    <source>
        <dbReference type="SAM" id="SignalP"/>
    </source>
</evidence>
<dbReference type="EMBL" id="PTIY01000013">
    <property type="protein sequence ID" value="PPK67730.1"/>
    <property type="molecule type" value="Genomic_DNA"/>
</dbReference>
<feature type="signal peptide" evidence="1">
    <location>
        <begin position="1"/>
        <end position="20"/>
    </location>
</feature>
<dbReference type="Proteomes" id="UP000238071">
    <property type="component" value="Unassembled WGS sequence"/>
</dbReference>
<name>A0A2S6GR96_9GAMM</name>
<accession>A0A2S6GR96</accession>
<organism evidence="2 3">
    <name type="scientific">Methylobacter tundripaludum</name>
    <dbReference type="NCBI Taxonomy" id="173365"/>
    <lineage>
        <taxon>Bacteria</taxon>
        <taxon>Pseudomonadati</taxon>
        <taxon>Pseudomonadota</taxon>
        <taxon>Gammaproteobacteria</taxon>
        <taxon>Methylococcales</taxon>
        <taxon>Methylococcaceae</taxon>
        <taxon>Methylobacter</taxon>
    </lineage>
</organism>
<dbReference type="OrthoDB" id="5573113at2"/>
<protein>
    <recommendedName>
        <fullName evidence="4">Aspartate carbamoyltransferase</fullName>
    </recommendedName>
</protein>
<evidence type="ECO:0000313" key="3">
    <source>
        <dbReference type="Proteomes" id="UP000238071"/>
    </source>
</evidence>